<evidence type="ECO:0000313" key="2">
    <source>
        <dbReference type="EMBL" id="MDT0498239.1"/>
    </source>
</evidence>
<dbReference type="SUPFAM" id="SSF55298">
    <property type="entry name" value="YjgF-like"/>
    <property type="match status" value="1"/>
</dbReference>
<comment type="caution">
    <text evidence="2">The sequence shown here is derived from an EMBL/GenBank/DDBJ whole genome shotgun (WGS) entry which is preliminary data.</text>
</comment>
<dbReference type="EMBL" id="JAVRIC010000019">
    <property type="protein sequence ID" value="MDT0498239.1"/>
    <property type="molecule type" value="Genomic_DNA"/>
</dbReference>
<dbReference type="Proteomes" id="UP001254608">
    <property type="component" value="Unassembled WGS sequence"/>
</dbReference>
<feature type="signal peptide" evidence="1">
    <location>
        <begin position="1"/>
        <end position="27"/>
    </location>
</feature>
<dbReference type="PROSITE" id="PS51257">
    <property type="entry name" value="PROKAR_LIPOPROTEIN"/>
    <property type="match status" value="1"/>
</dbReference>
<reference evidence="2 3" key="1">
    <citation type="submission" date="2023-09" db="EMBL/GenBank/DDBJ databases">
        <authorList>
            <person name="Rey-Velasco X."/>
        </authorList>
    </citation>
    <scope>NUCLEOTIDE SEQUENCE [LARGE SCALE GENOMIC DNA]</scope>
    <source>
        <strain evidence="2 3">W345</strain>
    </source>
</reference>
<dbReference type="InterPro" id="IPR006175">
    <property type="entry name" value="YjgF/YER057c/UK114"/>
</dbReference>
<keyword evidence="3" id="KW-1185">Reference proteome</keyword>
<sequence length="183" mass="19066">MNKIQSLTVFATAALLLAACSPGPADAEKSVDSGMAPAPKTEVKRYPIPGSDFPIANAVEVPADTTLVYLSGKTPAPAKPDAEKFSAEFWGDTETQTVSALTRIQETLAGMGLDMGDVVKMQAFLVGVPEADGMLDFEGFMAGYTQFFGGEAQPNLPARTTVQVAGLVAPGMLVEIDVIAAKP</sequence>
<gene>
    <name evidence="2" type="ORF">RM530_12805</name>
</gene>
<dbReference type="PANTHER" id="PTHR11803:SF59">
    <property type="entry name" value="ENDORIBONUCLEASE"/>
    <property type="match status" value="1"/>
</dbReference>
<dbReference type="InterPro" id="IPR035959">
    <property type="entry name" value="RutC-like_sf"/>
</dbReference>
<keyword evidence="1" id="KW-0732">Signal</keyword>
<evidence type="ECO:0000313" key="3">
    <source>
        <dbReference type="Proteomes" id="UP001254608"/>
    </source>
</evidence>
<dbReference type="Pfam" id="PF01042">
    <property type="entry name" value="Ribonuc_L-PSP"/>
    <property type="match status" value="1"/>
</dbReference>
<dbReference type="RefSeq" id="WP_311365613.1">
    <property type="nucleotide sequence ID" value="NZ_JAVRIC010000019.1"/>
</dbReference>
<dbReference type="Gene3D" id="3.30.1330.40">
    <property type="entry name" value="RutC-like"/>
    <property type="match status" value="1"/>
</dbReference>
<evidence type="ECO:0000256" key="1">
    <source>
        <dbReference type="SAM" id="SignalP"/>
    </source>
</evidence>
<feature type="chain" id="PRO_5045646500" evidence="1">
    <location>
        <begin position="28"/>
        <end position="183"/>
    </location>
</feature>
<name>A0ABU2WKU5_9GAMM</name>
<dbReference type="PANTHER" id="PTHR11803">
    <property type="entry name" value="2-IMINOBUTANOATE/2-IMINOPROPANOATE DEAMINASE RIDA"/>
    <property type="match status" value="1"/>
</dbReference>
<proteinExistence type="predicted"/>
<organism evidence="2 3">
    <name type="scientific">Banduia mediterranea</name>
    <dbReference type="NCBI Taxonomy" id="3075609"/>
    <lineage>
        <taxon>Bacteria</taxon>
        <taxon>Pseudomonadati</taxon>
        <taxon>Pseudomonadota</taxon>
        <taxon>Gammaproteobacteria</taxon>
        <taxon>Nevskiales</taxon>
        <taxon>Algiphilaceae</taxon>
        <taxon>Banduia</taxon>
    </lineage>
</organism>
<dbReference type="CDD" id="cd06151">
    <property type="entry name" value="YjgF_YER057c_UK114_like_3"/>
    <property type="match status" value="1"/>
</dbReference>
<accession>A0ABU2WKU5</accession>
<protein>
    <submittedName>
        <fullName evidence="2">RidA family protein</fullName>
    </submittedName>
</protein>